<name>A0A1Y5F6R9_9BACT</name>
<accession>A0A1Y5F6R9</accession>
<gene>
    <name evidence="1" type="ORF">A9Q84_09625</name>
</gene>
<reference evidence="2" key="1">
    <citation type="journal article" date="2017" name="Proc. Natl. Acad. Sci. U.S.A.">
        <title>Simulation of Deepwater Horizon oil plume reveals substrate specialization within a complex community of hydrocarbon-degraders.</title>
        <authorList>
            <person name="Hu P."/>
            <person name="Dubinsky E.A."/>
            <person name="Probst A.J."/>
            <person name="Wang J."/>
            <person name="Sieber C.M.K."/>
            <person name="Tom L.M."/>
            <person name="Gardinali P."/>
            <person name="Banfield J.F."/>
            <person name="Atlas R.M."/>
            <person name="Andersen G.L."/>
        </authorList>
    </citation>
    <scope>NUCLEOTIDE SEQUENCE [LARGE SCALE GENOMIC DNA]</scope>
</reference>
<comment type="caution">
    <text evidence="1">The sequence shown here is derived from an EMBL/GenBank/DDBJ whole genome shotgun (WGS) entry which is preliminary data.</text>
</comment>
<evidence type="ECO:0000313" key="2">
    <source>
        <dbReference type="Proteomes" id="UP000196531"/>
    </source>
</evidence>
<evidence type="ECO:0000313" key="1">
    <source>
        <dbReference type="EMBL" id="OUR96596.1"/>
    </source>
</evidence>
<proteinExistence type="predicted"/>
<dbReference type="EMBL" id="MAAO01000006">
    <property type="protein sequence ID" value="OUR96596.1"/>
    <property type="molecule type" value="Genomic_DNA"/>
</dbReference>
<organism evidence="1 2">
    <name type="scientific">Halobacteriovorax marinus</name>
    <dbReference type="NCBI Taxonomy" id="97084"/>
    <lineage>
        <taxon>Bacteria</taxon>
        <taxon>Pseudomonadati</taxon>
        <taxon>Bdellovibrionota</taxon>
        <taxon>Bacteriovoracia</taxon>
        <taxon>Bacteriovoracales</taxon>
        <taxon>Halobacteriovoraceae</taxon>
        <taxon>Halobacteriovorax</taxon>
    </lineage>
</organism>
<sequence length="100" mass="11714">MKQLKLITLVFGLILFPGVGSAVDSEPIFEESVGLYWPSFDLNQIRGIEFNSRLPAQLEEYRSVDELRELIDVCWYRCSFIQEPKFKLLDHIRTIHPEID</sequence>
<protein>
    <submittedName>
        <fullName evidence="1">Uncharacterized protein</fullName>
    </submittedName>
</protein>
<dbReference type="Proteomes" id="UP000196531">
    <property type="component" value="Unassembled WGS sequence"/>
</dbReference>
<dbReference type="AlphaFoldDB" id="A0A1Y5F6R9"/>